<keyword evidence="1" id="KW-0732">Signal</keyword>
<dbReference type="Pfam" id="PF10281">
    <property type="entry name" value="Ish1"/>
    <property type="match status" value="7"/>
</dbReference>
<dbReference type="InterPro" id="IPR018803">
    <property type="entry name" value="Ish1/Msc1-like"/>
</dbReference>
<proteinExistence type="predicted"/>
<keyword evidence="3" id="KW-1185">Reference proteome</keyword>
<gene>
    <name evidence="2" type="ORF">BN1708_005503</name>
</gene>
<dbReference type="EMBL" id="CVQH01021862">
    <property type="protein sequence ID" value="CRK31691.1"/>
    <property type="molecule type" value="Genomic_DNA"/>
</dbReference>
<protein>
    <recommendedName>
        <fullName evidence="4">Meiotic sister chromatid recombination protein 1</fullName>
    </recommendedName>
</protein>
<evidence type="ECO:0000256" key="1">
    <source>
        <dbReference type="SAM" id="SignalP"/>
    </source>
</evidence>
<dbReference type="STRING" id="100787.A0A0G4MC02"/>
<evidence type="ECO:0000313" key="3">
    <source>
        <dbReference type="Proteomes" id="UP000044602"/>
    </source>
</evidence>
<dbReference type="AlphaFoldDB" id="A0A0G4MC02"/>
<dbReference type="Proteomes" id="UP000044602">
    <property type="component" value="Unassembled WGS sequence"/>
</dbReference>
<organism evidence="2 3">
    <name type="scientific">Verticillium longisporum</name>
    <name type="common">Verticillium dahliae var. longisporum</name>
    <dbReference type="NCBI Taxonomy" id="100787"/>
    <lineage>
        <taxon>Eukaryota</taxon>
        <taxon>Fungi</taxon>
        <taxon>Dikarya</taxon>
        <taxon>Ascomycota</taxon>
        <taxon>Pezizomycotina</taxon>
        <taxon>Sordariomycetes</taxon>
        <taxon>Hypocreomycetidae</taxon>
        <taxon>Glomerellales</taxon>
        <taxon>Plectosphaerellaceae</taxon>
        <taxon>Verticillium</taxon>
    </lineage>
</organism>
<reference evidence="2 3" key="1">
    <citation type="submission" date="2015-05" db="EMBL/GenBank/DDBJ databases">
        <authorList>
            <person name="Wang D.B."/>
            <person name="Wang M."/>
        </authorList>
    </citation>
    <scope>NUCLEOTIDE SEQUENCE [LARGE SCALE GENOMIC DNA]</scope>
    <source>
        <strain evidence="2">VL1</strain>
    </source>
</reference>
<feature type="chain" id="PRO_5002567192" description="Meiotic sister chromatid recombination protein 1" evidence="1">
    <location>
        <begin position="20"/>
        <end position="543"/>
    </location>
</feature>
<name>A0A0G4MC02_VERLO</name>
<accession>A0A0G4MC02</accession>
<feature type="signal peptide" evidence="1">
    <location>
        <begin position="1"/>
        <end position="19"/>
    </location>
</feature>
<evidence type="ECO:0000313" key="2">
    <source>
        <dbReference type="EMBL" id="CRK31691.1"/>
    </source>
</evidence>
<evidence type="ECO:0008006" key="4">
    <source>
        <dbReference type="Google" id="ProtNLM"/>
    </source>
</evidence>
<sequence>MRFLSTVLTAALATQGVVASSWFSKAAYNKWHETELERWLSDHDVPYPTPADRKDLEKLIQDNWENYAVKPYNSWDADSLQSYLKAKGVETQKGAEATKDSLINQVQSSWYETGDQAQTAWTNVKDWIFDTWTDSELKEFADKHGIPVPQPRKRDSLLQKVRSSYETVAQKANGAAAYPGNWLYETWSESDLKEWLDTHGFPAPQPSNRDRLIASVRRNSRLAGLKLQDQAASATASAQKTYATLTDQIIDAWSESQLKEFADKNGISVPQGSKVNELRALVRKNRADFLNDNISGKAASAYGAATSSAGNQYAQATDSASAAAQEAFGEAVNFWSESRLKGYLDARGIPVPQGSKTDELRALVRKNSHKAATGWSAWTYDDFSLDNLKSYLAKNGDAASKKLTEKKDVTRDGLVNAAQSGYASASAAGGDTYASVTSYFAQATGSAKGTVFDTWSESELKSYLDSYGIPVPQTSTVDELRAAARKNYNYFKHGTSSPSETIFAKIGDSVRDTFAWFAHQVGIGADAAEKKAFEAEKRAKAEL</sequence>